<dbReference type="SUPFAM" id="SSF48452">
    <property type="entry name" value="TPR-like"/>
    <property type="match status" value="1"/>
</dbReference>
<dbReference type="Gene3D" id="1.25.40.10">
    <property type="entry name" value="Tetratricopeptide repeat domain"/>
    <property type="match status" value="1"/>
</dbReference>
<keyword evidence="2" id="KW-1185">Reference proteome</keyword>
<keyword evidence="1" id="KW-0378">Hydrolase</keyword>
<comment type="caution">
    <text evidence="1">The sequence shown here is derived from an EMBL/GenBank/DDBJ whole genome shotgun (WGS) entry which is preliminary data.</text>
</comment>
<dbReference type="Pfam" id="PF18801">
    <property type="entry name" value="RapH_N"/>
    <property type="match status" value="1"/>
</dbReference>
<sequence length="361" mass="42277">MLHEYSPATVGGEINLWYEAVKRNHRELAVQLKDKVSGMLEQMLPDHKVVTFYQLVSFKHDKFLDEHWLNLPYYSNAPQPTDEMDCLLDFFSYYLHAESLMESKDYRNAFKYFSRAEDMLTQIDDPAERAEFLFRFGRACYSLHLYGEAHLQLTKALTLYEQQYGYERAQASCKIYLSDVENWLGETNRASQLISEVLRVEENLGDLKPRVLGVSGLHAMKAMNYEEALKHFERAISDDEYATTIDGVQSKILLAVTYFFLEQDHHARLLLNHAEYEAKANNYENLLAICLILRGLHDYRDHTYVEEGLKLLSEPGLERVYYDTTVFISRYYEDLGQLDYALYFLKKTVDLKLMHPQLTLT</sequence>
<dbReference type="GO" id="GO:0016787">
    <property type="term" value="F:hydrolase activity"/>
    <property type="evidence" value="ECO:0007669"/>
    <property type="project" value="UniProtKB-KW"/>
</dbReference>
<proteinExistence type="predicted"/>
<dbReference type="Proteomes" id="UP000741863">
    <property type="component" value="Unassembled WGS sequence"/>
</dbReference>
<evidence type="ECO:0000313" key="2">
    <source>
        <dbReference type="Proteomes" id="UP000741863"/>
    </source>
</evidence>
<protein>
    <submittedName>
        <fullName evidence="1">Response regulator aspartate phosphatase B</fullName>
        <ecNumber evidence="1">3.1.-.-</ecNumber>
    </submittedName>
</protein>
<reference evidence="1 2" key="1">
    <citation type="submission" date="2021-01" db="EMBL/GenBank/DDBJ databases">
        <title>Genomic Encyclopedia of Type Strains, Phase IV (KMG-IV): sequencing the most valuable type-strain genomes for metagenomic binning, comparative biology and taxonomic classification.</title>
        <authorList>
            <person name="Goeker M."/>
        </authorList>
    </citation>
    <scope>NUCLEOTIDE SEQUENCE [LARGE SCALE GENOMIC DNA]</scope>
    <source>
        <strain evidence="1 2">DSM 25540</strain>
    </source>
</reference>
<dbReference type="RefSeq" id="WP_204698877.1">
    <property type="nucleotide sequence ID" value="NZ_JAFBEC010000009.1"/>
</dbReference>
<name>A0ABS2PGB9_9BACL</name>
<dbReference type="InterPro" id="IPR011990">
    <property type="entry name" value="TPR-like_helical_dom_sf"/>
</dbReference>
<accession>A0ABS2PGB9</accession>
<gene>
    <name evidence="1" type="ORF">JOD17_003226</name>
</gene>
<organism evidence="1 2">
    <name type="scientific">Geomicrobium sediminis</name>
    <dbReference type="NCBI Taxonomy" id="1347788"/>
    <lineage>
        <taxon>Bacteria</taxon>
        <taxon>Bacillati</taxon>
        <taxon>Bacillota</taxon>
        <taxon>Bacilli</taxon>
        <taxon>Bacillales</taxon>
        <taxon>Geomicrobium</taxon>
    </lineage>
</organism>
<evidence type="ECO:0000313" key="1">
    <source>
        <dbReference type="EMBL" id="MBM7634126.1"/>
    </source>
</evidence>
<dbReference type="EC" id="3.1.-.-" evidence="1"/>
<dbReference type="EMBL" id="JAFBEC010000009">
    <property type="protein sequence ID" value="MBM7634126.1"/>
    <property type="molecule type" value="Genomic_DNA"/>
</dbReference>